<comment type="caution">
    <text evidence="8">The sequence shown here is derived from an EMBL/GenBank/DDBJ whole genome shotgun (WGS) entry which is preliminary data.</text>
</comment>
<dbReference type="PANTHER" id="PTHR43133">
    <property type="entry name" value="RNA POLYMERASE ECF-TYPE SIGMA FACTO"/>
    <property type="match status" value="1"/>
</dbReference>
<feature type="domain" description="RNA polymerase sigma-70 region 2" evidence="6">
    <location>
        <begin position="10"/>
        <end position="74"/>
    </location>
</feature>
<dbReference type="InterPro" id="IPR013324">
    <property type="entry name" value="RNA_pol_sigma_r3/r4-like"/>
</dbReference>
<dbReference type="PANTHER" id="PTHR43133:SF62">
    <property type="entry name" value="RNA POLYMERASE SIGMA FACTOR SIGZ"/>
    <property type="match status" value="1"/>
</dbReference>
<dbReference type="RefSeq" id="WP_173086239.1">
    <property type="nucleotide sequence ID" value="NZ_BLTE01000016.1"/>
</dbReference>
<dbReference type="Gene3D" id="1.10.1740.10">
    <property type="match status" value="1"/>
</dbReference>
<evidence type="ECO:0000256" key="1">
    <source>
        <dbReference type="ARBA" id="ARBA00010641"/>
    </source>
</evidence>
<dbReference type="InterPro" id="IPR013325">
    <property type="entry name" value="RNA_pol_sigma_r2"/>
</dbReference>
<organism evidence="8 9">
    <name type="scientific">Fundidesulfovibrio magnetotacticus</name>
    <dbReference type="NCBI Taxonomy" id="2730080"/>
    <lineage>
        <taxon>Bacteria</taxon>
        <taxon>Pseudomonadati</taxon>
        <taxon>Thermodesulfobacteriota</taxon>
        <taxon>Desulfovibrionia</taxon>
        <taxon>Desulfovibrionales</taxon>
        <taxon>Desulfovibrionaceae</taxon>
        <taxon>Fundidesulfovibrio</taxon>
    </lineage>
</organism>
<sequence length="192" mass="21125">MRQGLEAAWRGHREELKAFILRRVKSPAETEDILQDVFLKMIRSLQGEMRIAQPRAWLYAIARNAVTDHFRARRPTAPLPDDLAALPGEGGVPLREMAACMAPMLAALPPGLREAVALADLQGLPRKEAAQRLGISLAALKARVVRGRARLRRMIEACCRLELDARGSVVDYEPRESDCPICSRPGAGDPAS</sequence>
<dbReference type="InterPro" id="IPR014304">
    <property type="entry name" value="RNA_pol_sigma-Z"/>
</dbReference>
<dbReference type="GO" id="GO:0016987">
    <property type="term" value="F:sigma factor activity"/>
    <property type="evidence" value="ECO:0007669"/>
    <property type="project" value="UniProtKB-KW"/>
</dbReference>
<protein>
    <recommendedName>
        <fullName evidence="5">RNA polymerase sigma factor SigZ</fullName>
    </recommendedName>
</protein>
<keyword evidence="3" id="KW-0731">Sigma factor</keyword>
<dbReference type="AlphaFoldDB" id="A0A6V8M4G8"/>
<dbReference type="Proteomes" id="UP000494245">
    <property type="component" value="Unassembled WGS sequence"/>
</dbReference>
<dbReference type="InterPro" id="IPR007627">
    <property type="entry name" value="RNA_pol_sigma70_r2"/>
</dbReference>
<dbReference type="InterPro" id="IPR014284">
    <property type="entry name" value="RNA_pol_sigma-70_dom"/>
</dbReference>
<name>A0A6V8M4G8_9BACT</name>
<dbReference type="GO" id="GO:0006352">
    <property type="term" value="P:DNA-templated transcription initiation"/>
    <property type="evidence" value="ECO:0007669"/>
    <property type="project" value="InterPro"/>
</dbReference>
<dbReference type="Pfam" id="PF08281">
    <property type="entry name" value="Sigma70_r4_2"/>
    <property type="match status" value="1"/>
</dbReference>
<dbReference type="InterPro" id="IPR013249">
    <property type="entry name" value="RNA_pol_sigma70_r4_t2"/>
</dbReference>
<accession>A0A6V8M4G8</accession>
<dbReference type="Pfam" id="PF04542">
    <property type="entry name" value="Sigma70_r2"/>
    <property type="match status" value="1"/>
</dbReference>
<dbReference type="Gene3D" id="1.10.10.10">
    <property type="entry name" value="Winged helix-like DNA-binding domain superfamily/Winged helix DNA-binding domain"/>
    <property type="match status" value="1"/>
</dbReference>
<proteinExistence type="inferred from homology"/>
<evidence type="ECO:0000259" key="6">
    <source>
        <dbReference type="Pfam" id="PF04542"/>
    </source>
</evidence>
<evidence type="ECO:0000256" key="3">
    <source>
        <dbReference type="ARBA" id="ARBA00023082"/>
    </source>
</evidence>
<dbReference type="NCBIfam" id="TIGR02937">
    <property type="entry name" value="sigma70-ECF"/>
    <property type="match status" value="1"/>
</dbReference>
<evidence type="ECO:0000313" key="9">
    <source>
        <dbReference type="Proteomes" id="UP000494245"/>
    </source>
</evidence>
<keyword evidence="2" id="KW-0805">Transcription regulation</keyword>
<dbReference type="SUPFAM" id="SSF88946">
    <property type="entry name" value="Sigma2 domain of RNA polymerase sigma factors"/>
    <property type="match status" value="1"/>
</dbReference>
<evidence type="ECO:0000256" key="4">
    <source>
        <dbReference type="ARBA" id="ARBA00023163"/>
    </source>
</evidence>
<evidence type="ECO:0000313" key="8">
    <source>
        <dbReference type="EMBL" id="GFK95325.1"/>
    </source>
</evidence>
<gene>
    <name evidence="8" type="primary">sigM</name>
    <name evidence="8" type="ORF">NNJEOMEG_03184</name>
</gene>
<evidence type="ECO:0000259" key="7">
    <source>
        <dbReference type="Pfam" id="PF08281"/>
    </source>
</evidence>
<comment type="similarity">
    <text evidence="1">Belongs to the sigma-70 factor family. ECF subfamily.</text>
</comment>
<reference evidence="8 9" key="2">
    <citation type="submission" date="2020-05" db="EMBL/GenBank/DDBJ databases">
        <title>Draft genome sequence of Desulfovibrio sp. strainFSS-1.</title>
        <authorList>
            <person name="Shimoshige H."/>
            <person name="Kobayashi H."/>
            <person name="Maekawa T."/>
        </authorList>
    </citation>
    <scope>NUCLEOTIDE SEQUENCE [LARGE SCALE GENOMIC DNA]</scope>
    <source>
        <strain evidence="8 9">SIID29052-01</strain>
    </source>
</reference>
<dbReference type="GO" id="GO:0003677">
    <property type="term" value="F:DNA binding"/>
    <property type="evidence" value="ECO:0007669"/>
    <property type="project" value="InterPro"/>
</dbReference>
<dbReference type="CDD" id="cd06171">
    <property type="entry name" value="Sigma70_r4"/>
    <property type="match status" value="1"/>
</dbReference>
<evidence type="ECO:0000256" key="5">
    <source>
        <dbReference type="NCBIfam" id="TIGR02959"/>
    </source>
</evidence>
<feature type="domain" description="RNA polymerase sigma factor 70 region 4 type 2" evidence="7">
    <location>
        <begin position="104"/>
        <end position="151"/>
    </location>
</feature>
<keyword evidence="9" id="KW-1185">Reference proteome</keyword>
<dbReference type="SUPFAM" id="SSF88659">
    <property type="entry name" value="Sigma3 and sigma4 domains of RNA polymerase sigma factors"/>
    <property type="match status" value="1"/>
</dbReference>
<evidence type="ECO:0000256" key="2">
    <source>
        <dbReference type="ARBA" id="ARBA00023015"/>
    </source>
</evidence>
<reference evidence="8 9" key="1">
    <citation type="submission" date="2020-04" db="EMBL/GenBank/DDBJ databases">
        <authorList>
            <consortium name="Desulfovibrio sp. FSS-1 genome sequencing consortium"/>
            <person name="Shimoshige H."/>
            <person name="Kobayashi H."/>
            <person name="Maekawa T."/>
        </authorList>
    </citation>
    <scope>NUCLEOTIDE SEQUENCE [LARGE SCALE GENOMIC DNA]</scope>
    <source>
        <strain evidence="8 9">SIID29052-01</strain>
    </source>
</reference>
<dbReference type="NCBIfam" id="TIGR02959">
    <property type="entry name" value="SigZ"/>
    <property type="match status" value="1"/>
</dbReference>
<dbReference type="InterPro" id="IPR036388">
    <property type="entry name" value="WH-like_DNA-bd_sf"/>
</dbReference>
<dbReference type="EMBL" id="BLTE01000016">
    <property type="protein sequence ID" value="GFK95325.1"/>
    <property type="molecule type" value="Genomic_DNA"/>
</dbReference>
<keyword evidence="4" id="KW-0804">Transcription</keyword>
<dbReference type="InterPro" id="IPR039425">
    <property type="entry name" value="RNA_pol_sigma-70-like"/>
</dbReference>